<keyword evidence="13" id="KW-1185">Reference proteome</keyword>
<keyword evidence="5 9" id="KW-0235">DNA replication</keyword>
<evidence type="ECO:0000256" key="10">
    <source>
        <dbReference type="RuleBase" id="RU000578"/>
    </source>
</evidence>
<dbReference type="EMBL" id="PNRE01000019">
    <property type="protein sequence ID" value="PMR71141.1"/>
    <property type="molecule type" value="Genomic_DNA"/>
</dbReference>
<comment type="similarity">
    <text evidence="2 9 10">Belongs to the RecF family.</text>
</comment>
<dbReference type="PROSITE" id="PS00618">
    <property type="entry name" value="RECF_2"/>
    <property type="match status" value="1"/>
</dbReference>
<evidence type="ECO:0000256" key="4">
    <source>
        <dbReference type="ARBA" id="ARBA00022490"/>
    </source>
</evidence>
<comment type="function">
    <text evidence="9 10">The RecF protein is involved in DNA metabolism; it is required for DNA replication and normal SOS inducibility. RecF binds preferentially to single-stranded, linear DNA. It also seems to bind ATP.</text>
</comment>
<dbReference type="InterPro" id="IPR042174">
    <property type="entry name" value="RecF_2"/>
</dbReference>
<keyword evidence="6 9" id="KW-0547">Nucleotide-binding</keyword>
<keyword evidence="9 10" id="KW-0742">SOS response</keyword>
<dbReference type="GO" id="GO:0005737">
    <property type="term" value="C:cytoplasm"/>
    <property type="evidence" value="ECO:0007669"/>
    <property type="project" value="UniProtKB-SubCell"/>
</dbReference>
<keyword evidence="9 10" id="KW-0234">DNA repair</keyword>
<organism evidence="12 13">
    <name type="scientific">Halomonas heilongjiangensis</name>
    <dbReference type="NCBI Taxonomy" id="1387883"/>
    <lineage>
        <taxon>Bacteria</taxon>
        <taxon>Pseudomonadati</taxon>
        <taxon>Pseudomonadota</taxon>
        <taxon>Gammaproteobacteria</taxon>
        <taxon>Oceanospirillales</taxon>
        <taxon>Halomonadaceae</taxon>
        <taxon>Halomonas</taxon>
    </lineage>
</organism>
<evidence type="ECO:0000313" key="13">
    <source>
        <dbReference type="Proteomes" id="UP000235346"/>
    </source>
</evidence>
<dbReference type="Proteomes" id="UP000235346">
    <property type="component" value="Unassembled WGS sequence"/>
</dbReference>
<keyword evidence="9 10" id="KW-0227">DNA damage</keyword>
<keyword evidence="4 9" id="KW-0963">Cytoplasm</keyword>
<evidence type="ECO:0000259" key="11">
    <source>
        <dbReference type="Pfam" id="PF02463"/>
    </source>
</evidence>
<sequence length="376" mass="43248">MPLDRLTFQGLRNLQALDFRPGPRINLLTGANGSGKTSLLEGIYILGMGRSFRTRQLRHVIAHDAEALMLHGRLAGDPPVPFGVRRHRDAPELEMRLAGERIARISRLVETLPLQLINPDAFRLLEGPPAGRREFLDWGVFHVKHDFLDVWQRARRALKHRNALLRHGRMHDGSLPAWEQELVHWSERLDGLRRAWMEAFLPVFEETLTGLLPLPELRLRYSRGWDRRRELAEILRQGRESDRQMGFTQQGPQRADLGIRFGRRPAVEVLSRGQQKLVVSALKLAQGRLLEASTGRTCVYLIDDLPAELDSEHRRVFCDWLERMHCQVFITSVDHDALVDLWQAETPVAMFHVKRSNSGEGQLLPLDRQTSRRSSQ</sequence>
<evidence type="ECO:0000256" key="2">
    <source>
        <dbReference type="ARBA" id="ARBA00008016"/>
    </source>
</evidence>
<dbReference type="GO" id="GO:0003697">
    <property type="term" value="F:single-stranded DNA binding"/>
    <property type="evidence" value="ECO:0007669"/>
    <property type="project" value="UniProtKB-UniRule"/>
</dbReference>
<accession>A0A2N7TSH7</accession>
<dbReference type="InterPro" id="IPR018078">
    <property type="entry name" value="DNA-binding_RecF_CS"/>
</dbReference>
<feature type="binding site" evidence="9">
    <location>
        <begin position="30"/>
        <end position="37"/>
    </location>
    <ligand>
        <name>ATP</name>
        <dbReference type="ChEBI" id="CHEBI:30616"/>
    </ligand>
</feature>
<dbReference type="GO" id="GO:0006302">
    <property type="term" value="P:double-strand break repair"/>
    <property type="evidence" value="ECO:0007669"/>
    <property type="project" value="TreeGrafter"/>
</dbReference>
<dbReference type="PANTHER" id="PTHR32182:SF0">
    <property type="entry name" value="DNA REPLICATION AND REPAIR PROTEIN RECF"/>
    <property type="match status" value="1"/>
</dbReference>
<dbReference type="InterPro" id="IPR027417">
    <property type="entry name" value="P-loop_NTPase"/>
</dbReference>
<evidence type="ECO:0000256" key="8">
    <source>
        <dbReference type="ARBA" id="ARBA00023125"/>
    </source>
</evidence>
<dbReference type="RefSeq" id="WP_102626521.1">
    <property type="nucleotide sequence ID" value="NZ_PDOH01000014.1"/>
</dbReference>
<feature type="domain" description="RecF/RecN/SMC N-terminal" evidence="11">
    <location>
        <begin position="3"/>
        <end position="353"/>
    </location>
</feature>
<dbReference type="PANTHER" id="PTHR32182">
    <property type="entry name" value="DNA REPLICATION AND REPAIR PROTEIN RECF"/>
    <property type="match status" value="1"/>
</dbReference>
<comment type="subcellular location">
    <subcellularLocation>
        <location evidence="1 9 10">Cytoplasm</location>
    </subcellularLocation>
</comment>
<dbReference type="HAMAP" id="MF_00365">
    <property type="entry name" value="RecF"/>
    <property type="match status" value="1"/>
</dbReference>
<dbReference type="Pfam" id="PF02463">
    <property type="entry name" value="SMC_N"/>
    <property type="match status" value="1"/>
</dbReference>
<evidence type="ECO:0000256" key="1">
    <source>
        <dbReference type="ARBA" id="ARBA00004496"/>
    </source>
</evidence>
<dbReference type="InterPro" id="IPR003395">
    <property type="entry name" value="RecF/RecN/SMC_N"/>
</dbReference>
<dbReference type="NCBIfam" id="TIGR00611">
    <property type="entry name" value="recf"/>
    <property type="match status" value="1"/>
</dbReference>
<proteinExistence type="inferred from homology"/>
<dbReference type="GO" id="GO:0006260">
    <property type="term" value="P:DNA replication"/>
    <property type="evidence" value="ECO:0007669"/>
    <property type="project" value="UniProtKB-UniRule"/>
</dbReference>
<dbReference type="SUPFAM" id="SSF52540">
    <property type="entry name" value="P-loop containing nucleoside triphosphate hydrolases"/>
    <property type="match status" value="1"/>
</dbReference>
<evidence type="ECO:0000256" key="7">
    <source>
        <dbReference type="ARBA" id="ARBA00022840"/>
    </source>
</evidence>
<dbReference type="GO" id="GO:0005524">
    <property type="term" value="F:ATP binding"/>
    <property type="evidence" value="ECO:0007669"/>
    <property type="project" value="UniProtKB-UniRule"/>
</dbReference>
<reference evidence="12 13" key="1">
    <citation type="submission" date="2018-01" db="EMBL/GenBank/DDBJ databases">
        <title>Halomonas endophytica sp. nov., isolated from storage liquid in the stems of Populus euphratica.</title>
        <authorList>
            <person name="Chen C."/>
        </authorList>
    </citation>
    <scope>NUCLEOTIDE SEQUENCE [LARGE SCALE GENOMIC DNA]</scope>
    <source>
        <strain evidence="12 13">DSM 26881</strain>
    </source>
</reference>
<keyword evidence="7 9" id="KW-0067">ATP-binding</keyword>
<evidence type="ECO:0000256" key="3">
    <source>
        <dbReference type="ARBA" id="ARBA00020170"/>
    </source>
</evidence>
<evidence type="ECO:0000256" key="5">
    <source>
        <dbReference type="ARBA" id="ARBA00022705"/>
    </source>
</evidence>
<dbReference type="AlphaFoldDB" id="A0A2N7TSH7"/>
<evidence type="ECO:0000256" key="9">
    <source>
        <dbReference type="HAMAP-Rule" id="MF_00365"/>
    </source>
</evidence>
<keyword evidence="8 9" id="KW-0238">DNA-binding</keyword>
<dbReference type="InterPro" id="IPR001238">
    <property type="entry name" value="DNA-binding_RecF"/>
</dbReference>
<dbReference type="Gene3D" id="3.40.50.300">
    <property type="entry name" value="P-loop containing nucleotide triphosphate hydrolases"/>
    <property type="match status" value="1"/>
</dbReference>
<protein>
    <recommendedName>
        <fullName evidence="3 9">DNA replication and repair protein RecF</fullName>
    </recommendedName>
</protein>
<dbReference type="PROSITE" id="PS00617">
    <property type="entry name" value="RECF_1"/>
    <property type="match status" value="1"/>
</dbReference>
<dbReference type="GO" id="GO:0009432">
    <property type="term" value="P:SOS response"/>
    <property type="evidence" value="ECO:0007669"/>
    <property type="project" value="UniProtKB-UniRule"/>
</dbReference>
<dbReference type="Gene3D" id="1.20.1050.90">
    <property type="entry name" value="RecF/RecN/SMC, N-terminal domain"/>
    <property type="match status" value="1"/>
</dbReference>
<evidence type="ECO:0000313" key="12">
    <source>
        <dbReference type="EMBL" id="PMR71141.1"/>
    </source>
</evidence>
<gene>
    <name evidence="9" type="primary">recF</name>
    <name evidence="12" type="ORF">C1H66_03455</name>
</gene>
<evidence type="ECO:0000256" key="6">
    <source>
        <dbReference type="ARBA" id="ARBA00022741"/>
    </source>
</evidence>
<dbReference type="GO" id="GO:0000731">
    <property type="term" value="P:DNA synthesis involved in DNA repair"/>
    <property type="evidence" value="ECO:0007669"/>
    <property type="project" value="TreeGrafter"/>
</dbReference>
<comment type="caution">
    <text evidence="12">The sequence shown here is derived from an EMBL/GenBank/DDBJ whole genome shotgun (WGS) entry which is preliminary data.</text>
</comment>
<name>A0A2N7TSH7_9GAMM</name>
<dbReference type="OrthoDB" id="9803889at2"/>